<dbReference type="PROSITE" id="PS00198">
    <property type="entry name" value="4FE4S_FER_1"/>
    <property type="match status" value="2"/>
</dbReference>
<dbReference type="Proteomes" id="UP000002453">
    <property type="component" value="Chromosome"/>
</dbReference>
<evidence type="ECO:0000256" key="1">
    <source>
        <dbReference type="ARBA" id="ARBA00022723"/>
    </source>
</evidence>
<dbReference type="KEGG" id="taf:THA_700"/>
<evidence type="ECO:0000313" key="6">
    <source>
        <dbReference type="Proteomes" id="UP000002453"/>
    </source>
</evidence>
<gene>
    <name evidence="5" type="ordered locus">THA_700</name>
</gene>
<dbReference type="STRING" id="484019.THA_700"/>
<proteinExistence type="predicted"/>
<feature type="domain" description="4Fe-4S ferredoxin-type" evidence="4">
    <location>
        <begin position="65"/>
        <end position="93"/>
    </location>
</feature>
<accession>B7IGF7</accession>
<dbReference type="eggNOG" id="COG1145">
    <property type="taxonomic scope" value="Bacteria"/>
</dbReference>
<dbReference type="Gene3D" id="3.30.70.20">
    <property type="match status" value="1"/>
</dbReference>
<dbReference type="SUPFAM" id="SSF54862">
    <property type="entry name" value="4Fe-4S ferredoxins"/>
    <property type="match status" value="1"/>
</dbReference>
<evidence type="ECO:0000313" key="5">
    <source>
        <dbReference type="EMBL" id="ACJ75171.1"/>
    </source>
</evidence>
<keyword evidence="6" id="KW-1185">Reference proteome</keyword>
<organism evidence="5 6">
    <name type="scientific">Thermosipho africanus (strain TCF52B)</name>
    <dbReference type="NCBI Taxonomy" id="484019"/>
    <lineage>
        <taxon>Bacteria</taxon>
        <taxon>Thermotogati</taxon>
        <taxon>Thermotogota</taxon>
        <taxon>Thermotogae</taxon>
        <taxon>Thermotogales</taxon>
        <taxon>Fervidobacteriaceae</taxon>
        <taxon>Thermosipho</taxon>
    </lineage>
</organism>
<dbReference type="GO" id="GO:0051536">
    <property type="term" value="F:iron-sulfur cluster binding"/>
    <property type="evidence" value="ECO:0007669"/>
    <property type="project" value="UniProtKB-KW"/>
</dbReference>
<dbReference type="GO" id="GO:0046872">
    <property type="term" value="F:metal ion binding"/>
    <property type="evidence" value="ECO:0007669"/>
    <property type="project" value="UniProtKB-KW"/>
</dbReference>
<reference evidence="5 6" key="1">
    <citation type="journal article" date="2009" name="J. Bacteriol.">
        <title>The genome of Thermosipho africanus TCF52B: lateral genetic connections to the Firmicutes and Archaea.</title>
        <authorList>
            <person name="Nesboe C.L."/>
            <person name="Bapteste E."/>
            <person name="Curtis B."/>
            <person name="Dahle H."/>
            <person name="Lopez P."/>
            <person name="Macleod D."/>
            <person name="Dlutek M."/>
            <person name="Bowman S."/>
            <person name="Zhaxybayeva O."/>
            <person name="Birkeland N.-K."/>
            <person name="Doolittle W.F."/>
        </authorList>
    </citation>
    <scope>NUCLEOTIDE SEQUENCE [LARGE SCALE GENOMIC DNA]</scope>
    <source>
        <strain evidence="5 6">TCF52B</strain>
    </source>
</reference>
<name>B7IGF7_THEAB</name>
<dbReference type="EMBL" id="CP001185">
    <property type="protein sequence ID" value="ACJ75171.1"/>
    <property type="molecule type" value="Genomic_DNA"/>
</dbReference>
<keyword evidence="3" id="KW-0411">Iron-sulfur</keyword>
<dbReference type="InterPro" id="IPR017900">
    <property type="entry name" value="4Fe4S_Fe_S_CS"/>
</dbReference>
<protein>
    <submittedName>
        <fullName evidence="5">4Fe-4S binding domain protein</fullName>
    </submittedName>
</protein>
<keyword evidence="2" id="KW-0408">Iron</keyword>
<evidence type="ECO:0000256" key="2">
    <source>
        <dbReference type="ARBA" id="ARBA00023004"/>
    </source>
</evidence>
<dbReference type="NCBIfam" id="NF038196">
    <property type="entry name" value="ferrodoxin_EFR1"/>
    <property type="match status" value="1"/>
</dbReference>
<sequence length="148" mass="16868">MPLNCFSGMKEQEIKEILRNLPNKIDDIVDNLLKEKRKVLKPTLKGLILSKFSIFEKIFSKLFAKGYKVNDNCNLCGFCIKNCPTNNISIKNGKVHFGFNCALCLKCIYGCPQGAIIQRMFPFMIIKDGYKLENYLNKFGGDLNGKED</sequence>
<dbReference type="InterPro" id="IPR047964">
    <property type="entry name" value="EFR1-like"/>
</dbReference>
<dbReference type="AlphaFoldDB" id="B7IGF7"/>
<dbReference type="HOGENOM" id="CLU_1774205_0_0_0"/>
<evidence type="ECO:0000259" key="4">
    <source>
        <dbReference type="PROSITE" id="PS51379"/>
    </source>
</evidence>
<evidence type="ECO:0000256" key="3">
    <source>
        <dbReference type="ARBA" id="ARBA00023014"/>
    </source>
</evidence>
<dbReference type="PROSITE" id="PS51379">
    <property type="entry name" value="4FE4S_FER_2"/>
    <property type="match status" value="1"/>
</dbReference>
<dbReference type="Pfam" id="PF00037">
    <property type="entry name" value="Fer4"/>
    <property type="match status" value="1"/>
</dbReference>
<keyword evidence="1" id="KW-0479">Metal-binding</keyword>
<dbReference type="InterPro" id="IPR017896">
    <property type="entry name" value="4Fe4S_Fe-S-bd"/>
</dbReference>